<reference evidence="2 3" key="1">
    <citation type="submission" date="2020-05" db="EMBL/GenBank/DDBJ databases">
        <title>Horizontal transmission and recombination maintain forever young bacterial symbiont genomes.</title>
        <authorList>
            <person name="Russell S.L."/>
            <person name="Pepper-Tunick E."/>
            <person name="Svedberg J."/>
            <person name="Byrne A."/>
            <person name="Ruelas Castillo J."/>
            <person name="Vollmers C."/>
            <person name="Beinart R.A."/>
            <person name="Corbett-Detig R."/>
        </authorList>
    </citation>
    <scope>NUCLEOTIDE SEQUENCE [LARGE SCALE GENOMIC DNA]</scope>
    <source>
        <strain evidence="2">455</strain>
    </source>
</reference>
<accession>A0A853F500</accession>
<dbReference type="EMBL" id="JACCHT010000001">
    <property type="protein sequence ID" value="NYT27320.1"/>
    <property type="molecule type" value="Genomic_DNA"/>
</dbReference>
<feature type="signal peptide" evidence="1">
    <location>
        <begin position="1"/>
        <end position="18"/>
    </location>
</feature>
<dbReference type="PROSITE" id="PS51257">
    <property type="entry name" value="PROKAR_LIPOPROTEIN"/>
    <property type="match status" value="1"/>
</dbReference>
<gene>
    <name evidence="2" type="ORF">H0A76_05155</name>
</gene>
<dbReference type="Proteomes" id="UP000568751">
    <property type="component" value="Unassembled WGS sequence"/>
</dbReference>
<organism evidence="2 3">
    <name type="scientific">Candidatus Thiodubiliella endoseptemdiera</name>
    <dbReference type="NCBI Taxonomy" id="2738886"/>
    <lineage>
        <taxon>Bacteria</taxon>
        <taxon>Pseudomonadati</taxon>
        <taxon>Pseudomonadota</taxon>
        <taxon>Gammaproteobacteria</taxon>
        <taxon>Candidatus Pseudothioglobaceae</taxon>
        <taxon>Candidatus Thiodubiliella</taxon>
    </lineage>
</organism>
<name>A0A853F500_9GAMM</name>
<feature type="chain" id="PRO_5032785716" description="LPS-assembly lipoprotein LptE" evidence="1">
    <location>
        <begin position="19"/>
        <end position="147"/>
    </location>
</feature>
<evidence type="ECO:0008006" key="4">
    <source>
        <dbReference type="Google" id="ProtNLM"/>
    </source>
</evidence>
<protein>
    <recommendedName>
        <fullName evidence="4">LPS-assembly lipoprotein LptE</fullName>
    </recommendedName>
</protein>
<dbReference type="RefSeq" id="WP_369152862.1">
    <property type="nucleotide sequence ID" value="NZ_OZ156464.1"/>
</dbReference>
<comment type="caution">
    <text evidence="2">The sequence shown here is derived from an EMBL/GenBank/DDBJ whole genome shotgun (WGS) entry which is preliminary data.</text>
</comment>
<evidence type="ECO:0000313" key="3">
    <source>
        <dbReference type="Proteomes" id="UP000568751"/>
    </source>
</evidence>
<evidence type="ECO:0000313" key="2">
    <source>
        <dbReference type="EMBL" id="NYT27320.1"/>
    </source>
</evidence>
<keyword evidence="1" id="KW-0732">Signal</keyword>
<dbReference type="Gene3D" id="3.30.160.150">
    <property type="entry name" value="Lipoprotein like domain"/>
    <property type="match status" value="1"/>
</dbReference>
<sequence length="147" mass="16056">MSKINLLAIILISTLLSACGFHTPNNITSLNASITGNTSGAFAVELKKHFNTNAVQLLTVQIGNEVQKQQTVTYSAGIVSSYSLTLGVPIKIFQHKKLLLVKTLTANTTMSKLSLQANRLQITTSYTQLRKDIVTKLLRRLKALNAD</sequence>
<dbReference type="AlphaFoldDB" id="A0A853F500"/>
<proteinExistence type="predicted"/>
<evidence type="ECO:0000256" key="1">
    <source>
        <dbReference type="SAM" id="SignalP"/>
    </source>
</evidence>